<dbReference type="AlphaFoldDB" id="M3D842"/>
<dbReference type="OrthoDB" id="429813at2759"/>
<dbReference type="RefSeq" id="XP_016762441.1">
    <property type="nucleotide sequence ID" value="XM_016904681.1"/>
</dbReference>
<dbReference type="InterPro" id="IPR006162">
    <property type="entry name" value="Ppantetheine_attach_site"/>
</dbReference>
<keyword evidence="6" id="KW-1185">Reference proteome</keyword>
<dbReference type="InterPro" id="IPR042099">
    <property type="entry name" value="ANL_N_sf"/>
</dbReference>
<dbReference type="InterPro" id="IPR000873">
    <property type="entry name" value="AMP-dep_synth/lig_dom"/>
</dbReference>
<evidence type="ECO:0000259" key="4">
    <source>
        <dbReference type="PROSITE" id="PS50075"/>
    </source>
</evidence>
<dbReference type="InterPro" id="IPR009081">
    <property type="entry name" value="PP-bd_ACP"/>
</dbReference>
<dbReference type="STRING" id="692275.M3D842"/>
<reference evidence="5 6" key="1">
    <citation type="journal article" date="2012" name="PLoS Pathog.">
        <title>Diverse lifestyles and strategies of plant pathogenesis encoded in the genomes of eighteen Dothideomycetes fungi.</title>
        <authorList>
            <person name="Ohm R.A."/>
            <person name="Feau N."/>
            <person name="Henrissat B."/>
            <person name="Schoch C.L."/>
            <person name="Horwitz B.A."/>
            <person name="Barry K.W."/>
            <person name="Condon B.J."/>
            <person name="Copeland A.C."/>
            <person name="Dhillon B."/>
            <person name="Glaser F."/>
            <person name="Hesse C.N."/>
            <person name="Kosti I."/>
            <person name="LaButti K."/>
            <person name="Lindquist E.A."/>
            <person name="Lucas S."/>
            <person name="Salamov A.A."/>
            <person name="Bradshaw R.E."/>
            <person name="Ciuffetti L."/>
            <person name="Hamelin R.C."/>
            <person name="Kema G.H.J."/>
            <person name="Lawrence C."/>
            <person name="Scott J.A."/>
            <person name="Spatafora J.W."/>
            <person name="Turgeon B.G."/>
            <person name="de Wit P.J.G.M."/>
            <person name="Zhong S."/>
            <person name="Goodwin S.B."/>
            <person name="Grigoriev I.V."/>
        </authorList>
    </citation>
    <scope>NUCLEOTIDE SEQUENCE [LARGE SCALE GENOMIC DNA]</scope>
    <source>
        <strain evidence="5 6">SO2202</strain>
    </source>
</reference>
<dbReference type="SUPFAM" id="SSF47336">
    <property type="entry name" value="ACP-like"/>
    <property type="match status" value="1"/>
</dbReference>
<evidence type="ECO:0000256" key="3">
    <source>
        <dbReference type="SAM" id="MobiDB-lite"/>
    </source>
</evidence>
<accession>M3D842</accession>
<dbReference type="PROSITE" id="PS50075">
    <property type="entry name" value="CARRIER"/>
    <property type="match status" value="1"/>
</dbReference>
<dbReference type="SMART" id="SM00823">
    <property type="entry name" value="PKS_PP"/>
    <property type="match status" value="1"/>
</dbReference>
<dbReference type="GeneID" id="27901818"/>
<gene>
    <name evidence="5" type="ORF">SEPMUDRAFT_148071</name>
</gene>
<feature type="domain" description="Carrier" evidence="4">
    <location>
        <begin position="565"/>
        <end position="644"/>
    </location>
</feature>
<dbReference type="PANTHER" id="PTHR43439">
    <property type="entry name" value="PHENYLACETATE-COENZYME A LIGASE"/>
    <property type="match status" value="1"/>
</dbReference>
<dbReference type="HOGENOM" id="CLU_002220_2_0_1"/>
<dbReference type="Gene3D" id="1.10.1200.10">
    <property type="entry name" value="ACP-like"/>
    <property type="match status" value="1"/>
</dbReference>
<dbReference type="Gene3D" id="3.40.50.720">
    <property type="entry name" value="NAD(P)-binding Rossmann-like Domain"/>
    <property type="match status" value="1"/>
</dbReference>
<dbReference type="EMBL" id="KB456262">
    <property type="protein sequence ID" value="EMF14320.1"/>
    <property type="molecule type" value="Genomic_DNA"/>
</dbReference>
<organism evidence="5 6">
    <name type="scientific">Sphaerulina musiva (strain SO2202)</name>
    <name type="common">Poplar stem canker fungus</name>
    <name type="synonym">Septoria musiva</name>
    <dbReference type="NCBI Taxonomy" id="692275"/>
    <lineage>
        <taxon>Eukaryota</taxon>
        <taxon>Fungi</taxon>
        <taxon>Dikarya</taxon>
        <taxon>Ascomycota</taxon>
        <taxon>Pezizomycotina</taxon>
        <taxon>Dothideomycetes</taxon>
        <taxon>Dothideomycetidae</taxon>
        <taxon>Mycosphaerellales</taxon>
        <taxon>Mycosphaerellaceae</taxon>
        <taxon>Sphaerulina</taxon>
    </lineage>
</organism>
<evidence type="ECO:0000313" key="5">
    <source>
        <dbReference type="EMBL" id="EMF14320.1"/>
    </source>
</evidence>
<feature type="region of interest" description="Disordered" evidence="3">
    <location>
        <begin position="672"/>
        <end position="693"/>
    </location>
</feature>
<dbReference type="PROSITE" id="PS00012">
    <property type="entry name" value="PHOSPHOPANTETHEINE"/>
    <property type="match status" value="1"/>
</dbReference>
<protein>
    <submittedName>
        <fullName evidence="5">Acetyl-CoA synthetase-like protein</fullName>
    </submittedName>
</protein>
<dbReference type="InterPro" id="IPR051414">
    <property type="entry name" value="Adenylate-forming_Reductase"/>
</dbReference>
<keyword evidence="2" id="KW-0597">Phosphoprotein</keyword>
<dbReference type="InterPro" id="IPR020806">
    <property type="entry name" value="PKS_PP-bd"/>
</dbReference>
<evidence type="ECO:0000313" key="6">
    <source>
        <dbReference type="Proteomes" id="UP000016931"/>
    </source>
</evidence>
<dbReference type="PANTHER" id="PTHR43439:SF2">
    <property type="entry name" value="ENZYME, PUTATIVE (JCVI)-RELATED"/>
    <property type="match status" value="1"/>
</dbReference>
<evidence type="ECO:0000256" key="2">
    <source>
        <dbReference type="ARBA" id="ARBA00022553"/>
    </source>
</evidence>
<dbReference type="Proteomes" id="UP000016931">
    <property type="component" value="Unassembled WGS sequence"/>
</dbReference>
<dbReference type="InterPro" id="IPR013120">
    <property type="entry name" value="FAR_NAD-bd"/>
</dbReference>
<sequence length="1090" mass="118872">MSAAPVYFTCTLGQAVLYRTADKFTNINDFIQDTADTLPHAPAVGFCHPAGPDVSEQWGHTVLSFAEVLQGSYATAQIISERISIPERETVALLCPSTVEFLFTWLALMRLGHPVLLIAPQCPASAVASLSQQCNVRYIFYDDMYLDLAQDAVKHTEAAEWRLEHHLLPFAAGGLDPYSLARRAQQRIPRAFPVGSDDVAYLHHTSGTSSGIPKPIPQTHFAGAGACPRLDGSGHATFTTTPLYHGGIADLFRAWTSNALIWLFPGKGAPITATNIIKCLEIARTADTPPVAYFSSVPYVLEMMASDDRGLQHLQAMDIIAVGGAALTSEVGDRLVRQGVNLTSRFGSAECGFLMSSHREYERDQAWDFLRAHGELSFEPREGGLYELVVPPSWPHISKTDKVGDDGSFATCDLFRPHASIPNAWRYDSRADSQLTLVTGKKFDPAPLEDAIAAKSISIQDVLIFGEGKPYPGALLFRSAQAADKSDDELLNEIGPQVEELNRGSQQHARIPSSTLLMMPYIETPLQKSSKGTVMRKLAEEQYASEIKAAYEGSSSGGSSIADVEVESFVLDAVRAVMSSSDSPSASLQSDTDLFAYGIDSVASVQIRHAVSRLLPETSGRLPLTIVQDTGSVRKLSQALIDLRHDRKVPQAGMEDPAELMRGLVQQYSSLNSVSNPGSSDLPTPPPTPAWQKHTPGKIALLTGPTGSLGSQLLGQLIKSPDVSRIHLLLRGASRYAAEERVRKALSSRRISISAKDYPKIKVHTCSLSDPHLGLSAQTYTELAQEVDLIYHMAWAVDFILPLPGFRQHFAGLQALLSLALAHSKWTALCGRPIPAKLIFCSSTASVASYDRIHPGIEVPEEIVNHTTSSGSIGYSRSKWVAENICSQAVMAHPELRGAVSVVRVGQLSGDSVHGVWNKSEAYPLMISSAKVTGCLPALPQESVGWFPVDLAAEAFVELGLSGLEMASKSVVGDVRVVHVLNQCSTPTWRELLEWLSKESSFEVVEPSEWLTRLEALSQSESESKNQHACLKLLEFWKTAYGSLPDDDALQRKLTYKTAESLKSMPVLRSVKPVDEEYARKLWRWIAENN</sequence>
<dbReference type="eggNOG" id="KOG1178">
    <property type="taxonomic scope" value="Eukaryota"/>
</dbReference>
<proteinExistence type="predicted"/>
<dbReference type="Pfam" id="PF23562">
    <property type="entry name" value="AMP-binding_C_3"/>
    <property type="match status" value="1"/>
</dbReference>
<dbReference type="Gene3D" id="3.40.50.12780">
    <property type="entry name" value="N-terminal domain of ligase-like"/>
    <property type="match status" value="1"/>
</dbReference>
<name>M3D842_SPHMS</name>
<dbReference type="SUPFAM" id="SSF56801">
    <property type="entry name" value="Acetyl-CoA synthetase-like"/>
    <property type="match status" value="1"/>
</dbReference>
<dbReference type="GO" id="GO:0031177">
    <property type="term" value="F:phosphopantetheine binding"/>
    <property type="evidence" value="ECO:0007669"/>
    <property type="project" value="InterPro"/>
</dbReference>
<dbReference type="Pfam" id="PF00501">
    <property type="entry name" value="AMP-binding"/>
    <property type="match status" value="1"/>
</dbReference>
<dbReference type="InterPro" id="IPR036736">
    <property type="entry name" value="ACP-like_sf"/>
</dbReference>
<dbReference type="OMA" id="IWFFPEG"/>
<dbReference type="InterPro" id="IPR036291">
    <property type="entry name" value="NAD(P)-bd_dom_sf"/>
</dbReference>
<keyword evidence="1" id="KW-0596">Phosphopantetheine</keyword>
<evidence type="ECO:0000256" key="1">
    <source>
        <dbReference type="ARBA" id="ARBA00022450"/>
    </source>
</evidence>
<dbReference type="SUPFAM" id="SSF51735">
    <property type="entry name" value="NAD(P)-binding Rossmann-fold domains"/>
    <property type="match status" value="1"/>
</dbReference>
<dbReference type="Pfam" id="PF07993">
    <property type="entry name" value="NAD_binding_4"/>
    <property type="match status" value="1"/>
</dbReference>